<gene>
    <name evidence="1" type="ORF">F2Q69_00042362</name>
</gene>
<dbReference type="AlphaFoldDB" id="A0A8S9NRN2"/>
<sequence length="157" mass="17918">MSWISQDALSKGKTLKTEREVTWTREVTWKRDWLRLKETCSTLLEVSVITWRPFKISEHMRCSYWSKRDATWLVHEWACDQMDQPGLSISQGMIGKGLFQMGTGDCLVIVNEAGEQVMDSLGLVRDIPVLITDRVMRADLIVDHRQGNACGSDCCPP</sequence>
<reference evidence="1" key="1">
    <citation type="submission" date="2019-12" db="EMBL/GenBank/DDBJ databases">
        <title>Genome sequencing and annotation of Brassica cretica.</title>
        <authorList>
            <person name="Studholme D.J."/>
            <person name="Sarris P."/>
        </authorList>
    </citation>
    <scope>NUCLEOTIDE SEQUENCE</scope>
    <source>
        <strain evidence="1">PFS-109/04</strain>
        <tissue evidence="1">Leaf</tissue>
    </source>
</reference>
<organism evidence="1 2">
    <name type="scientific">Brassica cretica</name>
    <name type="common">Mustard</name>
    <dbReference type="NCBI Taxonomy" id="69181"/>
    <lineage>
        <taxon>Eukaryota</taxon>
        <taxon>Viridiplantae</taxon>
        <taxon>Streptophyta</taxon>
        <taxon>Embryophyta</taxon>
        <taxon>Tracheophyta</taxon>
        <taxon>Spermatophyta</taxon>
        <taxon>Magnoliopsida</taxon>
        <taxon>eudicotyledons</taxon>
        <taxon>Gunneridae</taxon>
        <taxon>Pentapetalae</taxon>
        <taxon>rosids</taxon>
        <taxon>malvids</taxon>
        <taxon>Brassicales</taxon>
        <taxon>Brassicaceae</taxon>
        <taxon>Brassiceae</taxon>
        <taxon>Brassica</taxon>
    </lineage>
</organism>
<evidence type="ECO:0000313" key="1">
    <source>
        <dbReference type="EMBL" id="KAF3503723.1"/>
    </source>
</evidence>
<dbReference type="EMBL" id="QGKX02001621">
    <property type="protein sequence ID" value="KAF3503723.1"/>
    <property type="molecule type" value="Genomic_DNA"/>
</dbReference>
<comment type="caution">
    <text evidence="1">The sequence shown here is derived from an EMBL/GenBank/DDBJ whole genome shotgun (WGS) entry which is preliminary data.</text>
</comment>
<proteinExistence type="predicted"/>
<dbReference type="Proteomes" id="UP000712600">
    <property type="component" value="Unassembled WGS sequence"/>
</dbReference>
<protein>
    <submittedName>
        <fullName evidence="1">Uncharacterized protein</fullName>
    </submittedName>
</protein>
<evidence type="ECO:0000313" key="2">
    <source>
        <dbReference type="Proteomes" id="UP000712600"/>
    </source>
</evidence>
<name>A0A8S9NRN2_BRACR</name>
<accession>A0A8S9NRN2</accession>